<dbReference type="Proteomes" id="UP000245916">
    <property type="component" value="Unassembled WGS sequence"/>
</dbReference>
<comment type="caution">
    <text evidence="2">The sequence shown here is derived from an EMBL/GenBank/DDBJ whole genome shotgun (WGS) entry which is preliminary data.</text>
</comment>
<dbReference type="AlphaFoldDB" id="A0A2U2J636"/>
<gene>
    <name evidence="2" type="ORF">DF286_01470</name>
</gene>
<name>A0A2U2J636_9SPHN</name>
<dbReference type="InterPro" id="IPR005149">
    <property type="entry name" value="Tscrpt_reg_PadR_N"/>
</dbReference>
<accession>A0A2U2J636</accession>
<protein>
    <submittedName>
        <fullName evidence="2">PadR family transcriptional regulator</fullName>
    </submittedName>
</protein>
<dbReference type="PANTHER" id="PTHR43252">
    <property type="entry name" value="TRANSCRIPTIONAL REGULATOR YQJI"/>
    <property type="match status" value="1"/>
</dbReference>
<dbReference type="OrthoDB" id="9814826at2"/>
<reference evidence="2 3" key="1">
    <citation type="submission" date="2018-05" db="EMBL/GenBank/DDBJ databases">
        <title>Genome of Sphingosinicella humi QZX222.</title>
        <authorList>
            <person name="Qiao Z."/>
            <person name="Wang G."/>
        </authorList>
    </citation>
    <scope>NUCLEOTIDE SEQUENCE [LARGE SCALE GENOMIC DNA]</scope>
    <source>
        <strain evidence="2 3">QZX222</strain>
    </source>
</reference>
<feature type="domain" description="Transcription regulator PadR N-terminal" evidence="1">
    <location>
        <begin position="70"/>
        <end position="140"/>
    </location>
</feature>
<keyword evidence="3" id="KW-1185">Reference proteome</keyword>
<dbReference type="Pfam" id="PF03551">
    <property type="entry name" value="PadR"/>
    <property type="match status" value="1"/>
</dbReference>
<evidence type="ECO:0000313" key="3">
    <source>
        <dbReference type="Proteomes" id="UP000245916"/>
    </source>
</evidence>
<dbReference type="EMBL" id="QFFF01000001">
    <property type="protein sequence ID" value="PWG03777.1"/>
    <property type="molecule type" value="Genomic_DNA"/>
</dbReference>
<dbReference type="PANTHER" id="PTHR43252:SF7">
    <property type="entry name" value="TRANSCRIPTIONAL REGULATOR YQJI"/>
    <property type="match status" value="1"/>
</dbReference>
<sequence>MRVNWGGCGPRGGSGIPEALIGLAAAGRGWQGSWGPWSFEWGGGGGRGGRHGRRGRARRMFESGELRLVLLKLIAEQPRHGYDLIRAVEEMTGGEYAPSPGVVYPTLTMLLDMGLIEEAEAEGARKAFSITPDGKAELAEKAEEVEALFERLADLKPDREHHGRAPIKRAVGNLLSAIWHRVAEEEMDDETLHRIAAILDEAAQKIERLK</sequence>
<dbReference type="Gene3D" id="1.10.10.10">
    <property type="entry name" value="Winged helix-like DNA-binding domain superfamily/Winged helix DNA-binding domain"/>
    <property type="match status" value="1"/>
</dbReference>
<dbReference type="SUPFAM" id="SSF46785">
    <property type="entry name" value="Winged helix' DNA-binding domain"/>
    <property type="match status" value="1"/>
</dbReference>
<dbReference type="InterPro" id="IPR036390">
    <property type="entry name" value="WH_DNA-bd_sf"/>
</dbReference>
<evidence type="ECO:0000313" key="2">
    <source>
        <dbReference type="EMBL" id="PWG03777.1"/>
    </source>
</evidence>
<proteinExistence type="predicted"/>
<dbReference type="InterPro" id="IPR036388">
    <property type="entry name" value="WH-like_DNA-bd_sf"/>
</dbReference>
<evidence type="ECO:0000259" key="1">
    <source>
        <dbReference type="Pfam" id="PF03551"/>
    </source>
</evidence>
<organism evidence="2 3">
    <name type="scientific">Allosphingosinicella humi</name>
    <dbReference type="NCBI Taxonomy" id="2068657"/>
    <lineage>
        <taxon>Bacteria</taxon>
        <taxon>Pseudomonadati</taxon>
        <taxon>Pseudomonadota</taxon>
        <taxon>Alphaproteobacteria</taxon>
        <taxon>Sphingomonadales</taxon>
        <taxon>Sphingomonadaceae</taxon>
        <taxon>Allosphingosinicella</taxon>
    </lineage>
</organism>